<dbReference type="PANTHER" id="PTHR12277">
    <property type="entry name" value="ALPHA/BETA HYDROLASE DOMAIN-CONTAINING PROTEIN"/>
    <property type="match status" value="1"/>
</dbReference>
<feature type="domain" description="Serine aminopeptidase S33" evidence="2">
    <location>
        <begin position="110"/>
        <end position="233"/>
    </location>
</feature>
<proteinExistence type="predicted"/>
<keyword evidence="1" id="KW-1133">Transmembrane helix</keyword>
<dbReference type="GO" id="GO:0047372">
    <property type="term" value="F:monoacylglycerol lipase activity"/>
    <property type="evidence" value="ECO:0000318"/>
    <property type="project" value="GO_Central"/>
</dbReference>
<dbReference type="HOGENOM" id="CLU_029375_1_0_1"/>
<dbReference type="PANTHER" id="PTHR12277:SF69">
    <property type="entry name" value="PROTEIN ABHD12B"/>
    <property type="match status" value="1"/>
</dbReference>
<dbReference type="GO" id="GO:0005789">
    <property type="term" value="C:endoplasmic reticulum membrane"/>
    <property type="evidence" value="ECO:0000318"/>
    <property type="project" value="GO_Central"/>
</dbReference>
<sequence>MARSGGSWSVRVKTLFIALLVVYISVPVTLRLFPGLLAQIVFFHFFKVPFFVDLECPADLSLNHTVNFYLTPEDGVTVGVWHTVPDSQWEQAQGKGLPWYEASLGDDAPVIIYLHGNGGTRWAVSHRVGLIKMLSAAGFHVLVLEYRGFGDSTGQPSEDGLTTDALQLYHWVKAHSRGSPVCLWGHSLGTGVATNVARKLQEQGNPADGVILEAPYTNIREEVAYHPLGLIYWLFPGFEYFFLDTIALNNLVFPNDENLKTISSPLMILHAEDDQVVPFHMSQELHKIVLQSRSSKDEVRMCSFSGSLGYGHNKIFKDPDLPSVLWEFLQPLAQR</sequence>
<accession>W5N227</accession>
<dbReference type="STRING" id="7918.ENSLOCP00000014686"/>
<dbReference type="Ensembl" id="ENSLOCT00000014715.1">
    <property type="protein sequence ID" value="ENSLOCP00000014686.1"/>
    <property type="gene ID" value="ENSLOCG00000011938.1"/>
</dbReference>
<dbReference type="Proteomes" id="UP000018468">
    <property type="component" value="Linkage group LG7"/>
</dbReference>
<reference evidence="3" key="3">
    <citation type="submission" date="2025-09" db="UniProtKB">
        <authorList>
            <consortium name="Ensembl"/>
        </authorList>
    </citation>
    <scope>IDENTIFICATION</scope>
</reference>
<feature type="transmembrane region" description="Helical" evidence="1">
    <location>
        <begin position="12"/>
        <end position="33"/>
    </location>
</feature>
<dbReference type="SUPFAM" id="SSF53474">
    <property type="entry name" value="alpha/beta-Hydrolases"/>
    <property type="match status" value="1"/>
</dbReference>
<reference evidence="3" key="2">
    <citation type="submission" date="2025-08" db="UniProtKB">
        <authorList>
            <consortium name="Ensembl"/>
        </authorList>
    </citation>
    <scope>IDENTIFICATION</scope>
</reference>
<dbReference type="GeneTree" id="ENSGT00940000165086"/>
<dbReference type="Bgee" id="ENSLOCG00000011938">
    <property type="expression patterns" value="Expressed in brain and 13 other cell types or tissues"/>
</dbReference>
<evidence type="ECO:0000259" key="2">
    <source>
        <dbReference type="Pfam" id="PF12146"/>
    </source>
</evidence>
<keyword evidence="1" id="KW-0472">Membrane</keyword>
<dbReference type="Gene3D" id="3.40.50.1820">
    <property type="entry name" value="alpha/beta hydrolase"/>
    <property type="match status" value="1"/>
</dbReference>
<name>W5N227_LEPOC</name>
<evidence type="ECO:0000313" key="4">
    <source>
        <dbReference type="Proteomes" id="UP000018468"/>
    </source>
</evidence>
<evidence type="ECO:0000313" key="3">
    <source>
        <dbReference type="Ensembl" id="ENSLOCP00000014686.1"/>
    </source>
</evidence>
<dbReference type="EMBL" id="AHAT01019082">
    <property type="status" value="NOT_ANNOTATED_CDS"/>
    <property type="molecule type" value="Genomic_DNA"/>
</dbReference>
<dbReference type="InterPro" id="IPR022742">
    <property type="entry name" value="Hydrolase_4"/>
</dbReference>
<dbReference type="eggNOG" id="KOG1552">
    <property type="taxonomic scope" value="Eukaryota"/>
</dbReference>
<dbReference type="AlphaFoldDB" id="W5N227"/>
<dbReference type="GO" id="GO:0052651">
    <property type="term" value="P:monoacylglycerol catabolic process"/>
    <property type="evidence" value="ECO:0000318"/>
    <property type="project" value="GO_Central"/>
</dbReference>
<evidence type="ECO:0000256" key="1">
    <source>
        <dbReference type="SAM" id="Phobius"/>
    </source>
</evidence>
<dbReference type="GO" id="GO:0006660">
    <property type="term" value="P:phosphatidylserine catabolic process"/>
    <property type="evidence" value="ECO:0000318"/>
    <property type="project" value="GO_Central"/>
</dbReference>
<dbReference type="GO" id="GO:0004622">
    <property type="term" value="F:phosphatidylcholine lysophospholipase activity"/>
    <property type="evidence" value="ECO:0000318"/>
    <property type="project" value="GO_Central"/>
</dbReference>
<keyword evidence="4" id="KW-1185">Reference proteome</keyword>
<reference evidence="4" key="1">
    <citation type="submission" date="2011-12" db="EMBL/GenBank/DDBJ databases">
        <title>The Draft Genome of Lepisosteus oculatus.</title>
        <authorList>
            <consortium name="The Broad Institute Genome Assembly &amp; Analysis Group"/>
            <consortium name="Computational R&amp;D Group"/>
            <consortium name="and Sequencing Platform"/>
            <person name="Di Palma F."/>
            <person name="Alfoldi J."/>
            <person name="Johnson J."/>
            <person name="Berlin A."/>
            <person name="Gnerre S."/>
            <person name="Jaffe D."/>
            <person name="MacCallum I."/>
            <person name="Young S."/>
            <person name="Walker B.J."/>
            <person name="Lander E.S."/>
            <person name="Lindblad-Toh K."/>
        </authorList>
    </citation>
    <scope>NUCLEOTIDE SEQUENCE [LARGE SCALE GENOMIC DNA]</scope>
</reference>
<dbReference type="Pfam" id="PF12146">
    <property type="entry name" value="Hydrolase_4"/>
    <property type="match status" value="1"/>
</dbReference>
<dbReference type="InParanoid" id="W5N227"/>
<dbReference type="OMA" id="WWDMVVR"/>
<keyword evidence="1" id="KW-0812">Transmembrane</keyword>
<dbReference type="InterPro" id="IPR029058">
    <property type="entry name" value="AB_hydrolase_fold"/>
</dbReference>
<organism evidence="3 4">
    <name type="scientific">Lepisosteus oculatus</name>
    <name type="common">Spotted gar</name>
    <dbReference type="NCBI Taxonomy" id="7918"/>
    <lineage>
        <taxon>Eukaryota</taxon>
        <taxon>Metazoa</taxon>
        <taxon>Chordata</taxon>
        <taxon>Craniata</taxon>
        <taxon>Vertebrata</taxon>
        <taxon>Euteleostomi</taxon>
        <taxon>Actinopterygii</taxon>
        <taxon>Neopterygii</taxon>
        <taxon>Holostei</taxon>
        <taxon>Semionotiformes</taxon>
        <taxon>Lepisosteidae</taxon>
        <taxon>Lepisosteus</taxon>
    </lineage>
</organism>
<protein>
    <recommendedName>
        <fullName evidence="2">Serine aminopeptidase S33 domain-containing protein</fullName>
    </recommendedName>
</protein>